<keyword evidence="4" id="KW-1185">Reference proteome</keyword>
<protein>
    <submittedName>
        <fullName evidence="3">Acyl-CoA desaturase</fullName>
        <ecNumber evidence="3">1.14.19.-</ecNumber>
    </submittedName>
</protein>
<keyword evidence="1" id="KW-0472">Membrane</keyword>
<accession>A0ABT6HIC5</accession>
<reference evidence="3 4" key="1">
    <citation type="submission" date="2023-04" db="EMBL/GenBank/DDBJ databases">
        <title>Streptomyces chengmaiensis sp. nov. isolated from the stem of mangrove plant in Hainan.</title>
        <authorList>
            <person name="Huang X."/>
            <person name="Zhou S."/>
            <person name="Chu X."/>
            <person name="Xie Y."/>
            <person name="Lin Y."/>
        </authorList>
    </citation>
    <scope>NUCLEOTIDE SEQUENCE [LARGE SCALE GENOMIC DNA]</scope>
    <source>
        <strain evidence="3 4">HNM0663</strain>
    </source>
</reference>
<proteinExistence type="predicted"/>
<dbReference type="GO" id="GO:0016491">
    <property type="term" value="F:oxidoreductase activity"/>
    <property type="evidence" value="ECO:0007669"/>
    <property type="project" value="UniProtKB-KW"/>
</dbReference>
<dbReference type="PANTHER" id="PTHR19353:SF84">
    <property type="entry name" value="ACYL-COA DELTA-9-DESATURASE, DESB"/>
    <property type="match status" value="1"/>
</dbReference>
<organism evidence="3 4">
    <name type="scientific">Streptomyces chengmaiensis</name>
    <dbReference type="NCBI Taxonomy" id="3040919"/>
    <lineage>
        <taxon>Bacteria</taxon>
        <taxon>Bacillati</taxon>
        <taxon>Actinomycetota</taxon>
        <taxon>Actinomycetes</taxon>
        <taxon>Kitasatosporales</taxon>
        <taxon>Streptomycetaceae</taxon>
        <taxon>Streptomyces</taxon>
    </lineage>
</organism>
<feature type="transmembrane region" description="Helical" evidence="1">
    <location>
        <begin position="58"/>
        <end position="81"/>
    </location>
</feature>
<evidence type="ECO:0000313" key="4">
    <source>
        <dbReference type="Proteomes" id="UP001223144"/>
    </source>
</evidence>
<keyword evidence="3" id="KW-0560">Oxidoreductase</keyword>
<gene>
    <name evidence="3" type="ORF">QCN29_06890</name>
</gene>
<dbReference type="Pfam" id="PF00487">
    <property type="entry name" value="FA_desaturase"/>
    <property type="match status" value="1"/>
</dbReference>
<dbReference type="InterPro" id="IPR012171">
    <property type="entry name" value="Fatty_acid_desaturase"/>
</dbReference>
<sequence>MRRDHDELLLSPEQLEELGRELDAIRSQVLADLQERDAMYIRSVVRAQRRMELAGRGLFFLGFFPPAWIAGVACLAVAKILDNMEIGHNVLHGQYDWIGDPDIQSKTFEWEWMYPAEEWRRSHNYEHHTYTNVLGKDRDIGYSVLRMSDGQPWHPYYLGNPLYTLILMLFFEQAAALHDVRVDQLVTRKRKWSESHATLLRLRRKAGSCALKEYVLFPALTGPLFLSTLLGNLAAGLIRNIWAFSAAFTGHTPQDAQTFTEQQIEGETREHWYYRQLMCSANFNGGKLFHILTGHFGHQIEHHLFPDLPSSRLREIAPQVRSLCIKYDLPYNTGPFLRQLGSAWLKVFTLALPSKEHVVGRFQGARRRREITR</sequence>
<dbReference type="PANTHER" id="PTHR19353">
    <property type="entry name" value="FATTY ACID DESATURASE 2"/>
    <property type="match status" value="1"/>
</dbReference>
<dbReference type="EC" id="1.14.19.-" evidence="3"/>
<dbReference type="RefSeq" id="WP_279926811.1">
    <property type="nucleotide sequence ID" value="NZ_JARWBG010000005.1"/>
</dbReference>
<feature type="domain" description="Fatty acid desaturase" evidence="2">
    <location>
        <begin position="67"/>
        <end position="333"/>
    </location>
</feature>
<evidence type="ECO:0000256" key="1">
    <source>
        <dbReference type="SAM" id="Phobius"/>
    </source>
</evidence>
<dbReference type="CDD" id="cd03506">
    <property type="entry name" value="Delta6-FADS-like"/>
    <property type="match status" value="1"/>
</dbReference>
<evidence type="ECO:0000313" key="3">
    <source>
        <dbReference type="EMBL" id="MDH2388511.1"/>
    </source>
</evidence>
<comment type="caution">
    <text evidence="3">The sequence shown here is derived from an EMBL/GenBank/DDBJ whole genome shotgun (WGS) entry which is preliminary data.</text>
</comment>
<dbReference type="EMBL" id="JARWBG010000005">
    <property type="protein sequence ID" value="MDH2388511.1"/>
    <property type="molecule type" value="Genomic_DNA"/>
</dbReference>
<dbReference type="InterPro" id="IPR005804">
    <property type="entry name" value="FA_desaturase_dom"/>
</dbReference>
<dbReference type="Proteomes" id="UP001223144">
    <property type="component" value="Unassembled WGS sequence"/>
</dbReference>
<name>A0ABT6HIC5_9ACTN</name>
<keyword evidence="1" id="KW-0812">Transmembrane</keyword>
<evidence type="ECO:0000259" key="2">
    <source>
        <dbReference type="Pfam" id="PF00487"/>
    </source>
</evidence>
<keyword evidence="1" id="KW-1133">Transmembrane helix</keyword>